<evidence type="ECO:0000313" key="2">
    <source>
        <dbReference type="EMBL" id="KMN15970.1"/>
    </source>
</evidence>
<reference evidence="2 3" key="1">
    <citation type="submission" date="2015-02" db="EMBL/GenBank/DDBJ databases">
        <title>Pseudomonas helleri sp. nov. and Pseudomonas weihenstephanensis sp. nov., isolated from raw cows milk.</title>
        <authorList>
            <person name="von Neubeck M."/>
            <person name="Huptas C."/>
            <person name="Wenning M."/>
            <person name="Scherer S."/>
        </authorList>
    </citation>
    <scope>NUCLEOTIDE SEQUENCE [LARGE SCALE GENOMIC DNA]</scope>
    <source>
        <strain evidence="2 3">DSM 29166</strain>
    </source>
</reference>
<dbReference type="Pfam" id="PF20178">
    <property type="entry name" value="ToxA_N"/>
    <property type="match status" value="1"/>
</dbReference>
<dbReference type="EMBL" id="JYLF01000001">
    <property type="protein sequence ID" value="KMN15970.1"/>
    <property type="molecule type" value="Genomic_DNA"/>
</dbReference>
<proteinExistence type="predicted"/>
<gene>
    <name evidence="2" type="ORF">TU86_02450</name>
</gene>
<protein>
    <recommendedName>
        <fullName evidence="1">Dermonecrotic toxin N-terminal domain-containing protein</fullName>
    </recommendedName>
</protein>
<evidence type="ECO:0000259" key="1">
    <source>
        <dbReference type="Pfam" id="PF20178"/>
    </source>
</evidence>
<dbReference type="Proteomes" id="UP000036325">
    <property type="component" value="Unassembled WGS sequence"/>
</dbReference>
<dbReference type="InterPro" id="IPR046673">
    <property type="entry name" value="ToxA_N"/>
</dbReference>
<accession>A0A0J6INC9</accession>
<dbReference type="STRING" id="1608994.TU86_02450"/>
<organism evidence="2 3">
    <name type="scientific">Pseudomonas weihenstephanensis</name>
    <dbReference type="NCBI Taxonomy" id="1608994"/>
    <lineage>
        <taxon>Bacteria</taxon>
        <taxon>Pseudomonadati</taxon>
        <taxon>Pseudomonadota</taxon>
        <taxon>Gammaproteobacteria</taxon>
        <taxon>Pseudomonadales</taxon>
        <taxon>Pseudomonadaceae</taxon>
        <taxon>Pseudomonas</taxon>
    </lineage>
</organism>
<name>A0A0J6INC9_9PSED</name>
<sequence length="1565" mass="176343">MEPVSPVQKAVSAQFASRARIDTVIRQMLTAALHERFPTLTLDLSSTRLATPRVGGGWELPLFIDRVLAWLVDGASLDISHVSPHNYYFLSDPEGNRLKLAQGYEIDMKVVETLVKELSWSVPIGLKSALSQYWSEQTENGISRWRWLSNVLKDTLAIKAVQQTDFSDAELETLRQVLNFPDGSDRVRLYGDHATRVYYVQTTLTFAGTSGSIINPHLLLVRYAGGQNVQPLVMMCLPDGAIETFSSVQAVAQSRAALAESLYVVEAIVTKHYEIDGDAFDAEAALILSRHMSRLSALKLPTQTGLQALESVCFAMTDTSSAFLNAPTGSADTVSRLQSLLPQWLAKASAADQALYRSWSLALANAKKSAQGQSYLTGIADIHRFTIESLKRQLERDQQRFGHQQASELSNASFEPDDIELTFLLVAGTLAPGSTHVSGIAQQVKMTLTELALNNLSGKPRGEIISVMHRQGLALPVWLTAHYITQRNGLIETVDIGRYYPETLKRELLGDGQARMDREKLFTEQLRWQLPLQALELSLKNESGITPEGARYVAAVMQTNADARRVDGQEVVIRHLALLSHSEAKPDIVSNMFIIESMHLDVGPCVLYRPLYDQSLLEFASRDDLMRAIAQSGALQTSVLTWLTDAARTMYDNEGFKEPHYVRFTLEDDFPVSAFVKPQPASLAVNGVNDELMQHLQNGTLLPYLYQFNALSLTHQADRDTVSNRESRWRIFLEGANLFLNIFLLPYLRGPVMLTAWFVLLLDALRRDIPALHSDDPVTRELALVDVLQNLAMVLFQWGPAFTASPTKPGEGVIKQLRRAGVPRRAPQEWPPRPSAKITEGPVVLAGEWEKRLSKHVDFSFSNATNRLTPNQRRALQALAVPAPEPLPSPEQSGGQAGLYNVQQSWYALIDEGFYPVRIEADQVVIVGGPHLQRDRAGRWSLDLRLRLRGGGPTRQVAALRARKAKRIAELDAEYTLFLHEHKVKQKKIMLENTVLKAFENDPRRTEDEVLDRRAQFLMDIESETNLIERVVISNQERNELGVGFTPEHVIALIESVINNASVSLSQIEKIRVIFNARWAEITVAQSGMSGDVSALNLASMVHFRAHMKALVDLNDQSIRMIDTLDRNIAELSTVGPKGVEAAERLRTEYSDETLTSLQLKSLQIVCLKTISLKTFATERVVQLNEHLEPLREQIQTHDQLNKIELDARERLDVLGSLLEQYGKALDALLNIQKVSVEELEGDTYQRLIDLVAGFYKDVEQQLAAELKPLESMPVKIKKNKPKLSERPLKRIIKTRNKGQLIGDLKLSTDGAGIETIEVRSDRDNELFSTYIRDGDTWNAVPVERPAEPLPFKRSLSDIKGEARKLYGMAQVHLTRAEGLLNSARYPQEAEETLVHVADRLNKSASELERVIGTDTESWRQRDDQELVGSMRERALDMRAKAFDLRIRLSLKLPPTHGNLQYLLELHRVTVSLFRARKRLKRDFIDEYAIKDTDGNFLWCAHFHYKDANKSKNEYEVAHLKVWSQRTDDYWALKENARNQYEVVEVYRSEIGRDLAQRWFLPLAP</sequence>
<dbReference type="PATRIC" id="fig|1608994.3.peg.1063"/>
<comment type="caution">
    <text evidence="2">The sequence shown here is derived from an EMBL/GenBank/DDBJ whole genome shotgun (WGS) entry which is preliminary data.</text>
</comment>
<evidence type="ECO:0000313" key="3">
    <source>
        <dbReference type="Proteomes" id="UP000036325"/>
    </source>
</evidence>
<feature type="domain" description="Dermonecrotic toxin N-terminal" evidence="1">
    <location>
        <begin position="380"/>
        <end position="631"/>
    </location>
</feature>